<dbReference type="CDD" id="cd04014">
    <property type="entry name" value="C2_PKC_epsilon"/>
    <property type="match status" value="1"/>
</dbReference>
<dbReference type="InterPro" id="IPR011009">
    <property type="entry name" value="Kinase-like_dom_sf"/>
</dbReference>
<feature type="compositionally biased region" description="Polar residues" evidence="9">
    <location>
        <begin position="331"/>
        <end position="349"/>
    </location>
</feature>
<dbReference type="PROSITE" id="PS50081">
    <property type="entry name" value="ZF_DAG_PE_2"/>
    <property type="match status" value="2"/>
</dbReference>
<dbReference type="PROSITE" id="PS00107">
    <property type="entry name" value="PROTEIN_KINASE_ATP"/>
    <property type="match status" value="1"/>
</dbReference>
<dbReference type="InterPro" id="IPR017441">
    <property type="entry name" value="Protein_kinase_ATP_BS"/>
</dbReference>
<comment type="catalytic activity">
    <reaction evidence="7">
        <text>L-seryl-[protein] + ATP = O-phospho-L-seryl-[protein] + ADP + H(+)</text>
        <dbReference type="Rhea" id="RHEA:17989"/>
        <dbReference type="Rhea" id="RHEA-COMP:9863"/>
        <dbReference type="Rhea" id="RHEA-COMP:11604"/>
        <dbReference type="ChEBI" id="CHEBI:15378"/>
        <dbReference type="ChEBI" id="CHEBI:29999"/>
        <dbReference type="ChEBI" id="CHEBI:30616"/>
        <dbReference type="ChEBI" id="CHEBI:83421"/>
        <dbReference type="ChEBI" id="CHEBI:456216"/>
        <dbReference type="EC" id="2.7.11.13"/>
    </reaction>
</comment>
<keyword evidence="8" id="KW-0547">Nucleotide-binding</keyword>
<evidence type="ECO:0000256" key="3">
    <source>
        <dbReference type="ARBA" id="ARBA00022723"/>
    </source>
</evidence>
<feature type="domain" description="Phorbol-ester/DAG-type" evidence="12">
    <location>
        <begin position="245"/>
        <end position="295"/>
    </location>
</feature>
<dbReference type="PROSITE" id="PS50011">
    <property type="entry name" value="PROTEIN_KINASE_DOM"/>
    <property type="match status" value="1"/>
</dbReference>
<dbReference type="EC" id="2.7.11.13" evidence="1"/>
<evidence type="ECO:0000313" key="14">
    <source>
        <dbReference type="RefSeq" id="XP_045558350.1"/>
    </source>
</evidence>
<dbReference type="CDD" id="cd20838">
    <property type="entry name" value="C1_nPKC_epsilon-like_rpt2"/>
    <property type="match status" value="1"/>
</dbReference>
<evidence type="ECO:0000256" key="2">
    <source>
        <dbReference type="ARBA" id="ARBA00022553"/>
    </source>
</evidence>
<dbReference type="Gene3D" id="3.30.60.20">
    <property type="match status" value="2"/>
</dbReference>
<evidence type="ECO:0000256" key="1">
    <source>
        <dbReference type="ARBA" id="ARBA00012429"/>
    </source>
</evidence>
<dbReference type="CDD" id="cd20835">
    <property type="entry name" value="C1_nPKC_epsilon-like_rpt1"/>
    <property type="match status" value="1"/>
</dbReference>
<evidence type="ECO:0000259" key="12">
    <source>
        <dbReference type="PROSITE" id="PS50081"/>
    </source>
</evidence>
<keyword evidence="13" id="KW-1185">Reference proteome</keyword>
<dbReference type="SMART" id="SM00220">
    <property type="entry name" value="S_TKc"/>
    <property type="match status" value="1"/>
</dbReference>
<dbReference type="SUPFAM" id="SSF56112">
    <property type="entry name" value="Protein kinase-like (PK-like)"/>
    <property type="match status" value="1"/>
</dbReference>
<evidence type="ECO:0000313" key="13">
    <source>
        <dbReference type="Proteomes" id="UP001652741"/>
    </source>
</evidence>
<evidence type="ECO:0000256" key="5">
    <source>
        <dbReference type="ARBA" id="ARBA00022833"/>
    </source>
</evidence>
<dbReference type="PROSITE" id="PS50004">
    <property type="entry name" value="C2"/>
    <property type="match status" value="1"/>
</dbReference>
<feature type="region of interest" description="Disordered" evidence="9">
    <location>
        <begin position="316"/>
        <end position="350"/>
    </location>
</feature>
<evidence type="ECO:0000259" key="10">
    <source>
        <dbReference type="PROSITE" id="PS50004"/>
    </source>
</evidence>
<dbReference type="PANTHER" id="PTHR22968">
    <property type="entry name" value="PROTEIN KINASE C, MU"/>
    <property type="match status" value="1"/>
</dbReference>
<dbReference type="Gene3D" id="1.10.510.10">
    <property type="entry name" value="Transferase(Phosphotransferase) domain 1"/>
    <property type="match status" value="1"/>
</dbReference>
<dbReference type="InterPro" id="IPR000008">
    <property type="entry name" value="C2_dom"/>
</dbReference>
<feature type="domain" description="Protein kinase" evidence="11">
    <location>
        <begin position="392"/>
        <end position="515"/>
    </location>
</feature>
<dbReference type="InterPro" id="IPR020454">
    <property type="entry name" value="DAG/PE-bd"/>
</dbReference>
<dbReference type="Pfam" id="PF00130">
    <property type="entry name" value="C1_1"/>
    <property type="match status" value="2"/>
</dbReference>
<evidence type="ECO:0000259" key="11">
    <source>
        <dbReference type="PROSITE" id="PS50011"/>
    </source>
</evidence>
<protein>
    <recommendedName>
        <fullName evidence="1">protein kinase C</fullName>
        <ecNumber evidence="1">2.7.11.13</ecNumber>
    </recommendedName>
</protein>
<dbReference type="Gene3D" id="3.30.200.20">
    <property type="entry name" value="Phosphorylase Kinase, domain 1"/>
    <property type="match status" value="1"/>
</dbReference>
<dbReference type="SUPFAM" id="SSF57889">
    <property type="entry name" value="Cysteine-rich domain"/>
    <property type="match status" value="2"/>
</dbReference>
<dbReference type="GeneID" id="106578931"/>
<feature type="domain" description="Phorbol-ester/DAG-type" evidence="12">
    <location>
        <begin position="171"/>
        <end position="222"/>
    </location>
</feature>
<dbReference type="PROSITE" id="PS00479">
    <property type="entry name" value="ZF_DAG_PE_1"/>
    <property type="match status" value="1"/>
</dbReference>
<feature type="binding site" evidence="8">
    <location>
        <position position="421"/>
    </location>
    <ligand>
        <name>ATP</name>
        <dbReference type="ChEBI" id="CHEBI:30616"/>
    </ligand>
</feature>
<gene>
    <name evidence="14" type="primary">LOC106578931</name>
</gene>
<dbReference type="InterPro" id="IPR014376">
    <property type="entry name" value="Prot_kin_PKC_delta"/>
</dbReference>
<reference evidence="14" key="1">
    <citation type="submission" date="2025-08" db="UniProtKB">
        <authorList>
            <consortium name="RefSeq"/>
        </authorList>
    </citation>
    <scope>IDENTIFICATION</scope>
</reference>
<dbReference type="RefSeq" id="XP_045558350.1">
    <property type="nucleotide sequence ID" value="XM_045702394.1"/>
</dbReference>
<dbReference type="Proteomes" id="UP001652741">
    <property type="component" value="Chromosome ssa19"/>
</dbReference>
<keyword evidence="8" id="KW-0067">ATP-binding</keyword>
<dbReference type="SUPFAM" id="SSF49562">
    <property type="entry name" value="C2 domain (Calcium/lipid-binding domain, CaLB)"/>
    <property type="match status" value="1"/>
</dbReference>
<name>A0ABM3DHR9_SALSA</name>
<dbReference type="SMART" id="SM00239">
    <property type="entry name" value="C2"/>
    <property type="match status" value="1"/>
</dbReference>
<dbReference type="SMART" id="SM00109">
    <property type="entry name" value="C1"/>
    <property type="match status" value="2"/>
</dbReference>
<dbReference type="PANTHER" id="PTHR22968:SF14">
    <property type="entry name" value="PROTEIN KINASE C"/>
    <property type="match status" value="1"/>
</dbReference>
<evidence type="ECO:0000256" key="6">
    <source>
        <dbReference type="ARBA" id="ARBA00047272"/>
    </source>
</evidence>
<dbReference type="Pfam" id="PF00069">
    <property type="entry name" value="Pkinase"/>
    <property type="match status" value="1"/>
</dbReference>
<evidence type="ECO:0000256" key="9">
    <source>
        <dbReference type="SAM" id="MobiDB-lite"/>
    </source>
</evidence>
<dbReference type="InterPro" id="IPR000719">
    <property type="entry name" value="Prot_kinase_dom"/>
</dbReference>
<dbReference type="InterPro" id="IPR002219">
    <property type="entry name" value="PKC_DAG/PE"/>
</dbReference>
<organism evidence="13 14">
    <name type="scientific">Salmo salar</name>
    <name type="common">Atlantic salmon</name>
    <dbReference type="NCBI Taxonomy" id="8030"/>
    <lineage>
        <taxon>Eukaryota</taxon>
        <taxon>Metazoa</taxon>
        <taxon>Chordata</taxon>
        <taxon>Craniata</taxon>
        <taxon>Vertebrata</taxon>
        <taxon>Euteleostomi</taxon>
        <taxon>Actinopterygii</taxon>
        <taxon>Neopterygii</taxon>
        <taxon>Teleostei</taxon>
        <taxon>Protacanthopterygii</taxon>
        <taxon>Salmoniformes</taxon>
        <taxon>Salmonidae</taxon>
        <taxon>Salmoninae</taxon>
        <taxon>Salmo</taxon>
    </lineage>
</organism>
<feature type="domain" description="C2" evidence="10">
    <location>
        <begin position="1"/>
        <end position="117"/>
    </location>
</feature>
<evidence type="ECO:0000256" key="8">
    <source>
        <dbReference type="PROSITE-ProRule" id="PRU10141"/>
    </source>
</evidence>
<sequence length="515" mass="58084">MPVFRGLLKVRVCEAVDLKPTPWALRHAGGKNSSSFLLDPYLTLNLDQTHLGQTCTKNRTNSPAWNHDFTAQMTGGRTLEISVFHDAPIGYDDFVANCTIQLEDILQNSSTHYQAWVDLEPEGKVYVIIDLSGTSAEASAANENEERVFRERIGPRRRQGAVRRRVHQVNGHKFMATYLRQPTYCSHCRDFIWGVLGKQGYQCQMCTCVVHKRCHEHIITKCAGMKKQEDTPEEVGAQRFSVNMPHKFRNHNYKAPTFCDHCGSLLWGLMRQGLQCKVCKMNVHKRCEANVAPNCGVDAKGIAKVLAEMGVTPEKISTTAQRRKKLPPEIDSQSPSELSDELPTTSPSQHELAELERLQWGMSLEMRGSSSSSGSSSTSLDNGAAKRTLKDFSFIKVLGKGSFGKVMLAELKGSEEVFAVKVLKKDVIQQDDDVDCTLTEKRILALARTHPYLCQLYCCFQTRDRLFFVMEYVNGGDLMFQIQHSRKFDETHSCFYAAEVTSALMFLHHNGVIYR</sequence>
<evidence type="ECO:0000256" key="4">
    <source>
        <dbReference type="ARBA" id="ARBA00022737"/>
    </source>
</evidence>
<keyword evidence="4" id="KW-0677">Repeat</keyword>
<accession>A0ABM3DHR9</accession>
<comment type="catalytic activity">
    <reaction evidence="6">
        <text>L-threonyl-[protein] + ATP = O-phospho-L-threonyl-[protein] + ADP + H(+)</text>
        <dbReference type="Rhea" id="RHEA:46608"/>
        <dbReference type="Rhea" id="RHEA-COMP:11060"/>
        <dbReference type="Rhea" id="RHEA-COMP:11605"/>
        <dbReference type="ChEBI" id="CHEBI:15378"/>
        <dbReference type="ChEBI" id="CHEBI:30013"/>
        <dbReference type="ChEBI" id="CHEBI:30616"/>
        <dbReference type="ChEBI" id="CHEBI:61977"/>
        <dbReference type="ChEBI" id="CHEBI:456216"/>
        <dbReference type="EC" id="2.7.11.13"/>
    </reaction>
</comment>
<dbReference type="PRINTS" id="PR00008">
    <property type="entry name" value="DAGPEDOMAIN"/>
</dbReference>
<evidence type="ECO:0000256" key="7">
    <source>
        <dbReference type="ARBA" id="ARBA00047470"/>
    </source>
</evidence>
<dbReference type="InterPro" id="IPR046349">
    <property type="entry name" value="C1-like_sf"/>
</dbReference>
<keyword evidence="5" id="KW-0862">Zinc</keyword>
<proteinExistence type="predicted"/>
<dbReference type="PIRSF" id="PIRSF000551">
    <property type="entry name" value="PKC_delta"/>
    <property type="match status" value="1"/>
</dbReference>
<dbReference type="InterPro" id="IPR035892">
    <property type="entry name" value="C2_domain_sf"/>
</dbReference>
<keyword evidence="3" id="KW-0479">Metal-binding</keyword>
<dbReference type="Gene3D" id="2.60.40.150">
    <property type="entry name" value="C2 domain"/>
    <property type="match status" value="1"/>
</dbReference>
<dbReference type="Pfam" id="PF00168">
    <property type="entry name" value="C2"/>
    <property type="match status" value="1"/>
</dbReference>
<keyword evidence="2" id="KW-0597">Phosphoprotein</keyword>